<protein>
    <submittedName>
        <fullName evidence="1">2-succinyl-5-enolpyruvyl-6-hydroxy-3-cyclohexene-1-carboxylate synthase</fullName>
    </submittedName>
</protein>
<accession>A0AAW2YMI2</accession>
<dbReference type="EMBL" id="JAOPGA020000302">
    <property type="protein sequence ID" value="KAL0478065.1"/>
    <property type="molecule type" value="Genomic_DNA"/>
</dbReference>
<name>A0AAW2YMI2_9EUKA</name>
<sequence>MKRGVLEVYEPNIRPLYCGEAPEKRFCDRQSWGEQIVLPPLSEFIKGSLPPVQNDHNHVNIQIDHSNTSWYQNYQTEYRFLPVKNESVEVQAKPISPSEEHSTLTFQSHNKSGQLNDGLVSTRELAYHMGLTTDATKNWRYRDIRRSLFEKLSEDHIAFLNTNNEHSMVHQRLPHKQSLVDFCKRIVAVVFHFIVRDASEPKFWRREELRKDMIIDIVRNEDPDFYRRFNASAAKSVRLCIIKDKVTVGEAIRRTNEANQNTSLYK</sequence>
<gene>
    <name evidence="1" type="ORF">AKO1_012913</name>
</gene>
<proteinExistence type="predicted"/>
<reference evidence="1 2" key="1">
    <citation type="submission" date="2024-03" db="EMBL/GenBank/DDBJ databases">
        <title>The Acrasis kona genome and developmental transcriptomes reveal deep origins of eukaryotic multicellular pathways.</title>
        <authorList>
            <person name="Sheikh S."/>
            <person name="Fu C.-J."/>
            <person name="Brown M.W."/>
            <person name="Baldauf S.L."/>
        </authorList>
    </citation>
    <scope>NUCLEOTIDE SEQUENCE [LARGE SCALE GENOMIC DNA]</scope>
    <source>
        <strain evidence="1 2">ATCC MYA-3509</strain>
    </source>
</reference>
<dbReference type="AlphaFoldDB" id="A0AAW2YMI2"/>
<organism evidence="1 2">
    <name type="scientific">Acrasis kona</name>
    <dbReference type="NCBI Taxonomy" id="1008807"/>
    <lineage>
        <taxon>Eukaryota</taxon>
        <taxon>Discoba</taxon>
        <taxon>Heterolobosea</taxon>
        <taxon>Tetramitia</taxon>
        <taxon>Eutetramitia</taxon>
        <taxon>Acrasidae</taxon>
        <taxon>Acrasis</taxon>
    </lineage>
</organism>
<evidence type="ECO:0000313" key="1">
    <source>
        <dbReference type="EMBL" id="KAL0478065.1"/>
    </source>
</evidence>
<evidence type="ECO:0000313" key="2">
    <source>
        <dbReference type="Proteomes" id="UP001431209"/>
    </source>
</evidence>
<dbReference type="Proteomes" id="UP001431209">
    <property type="component" value="Unassembled WGS sequence"/>
</dbReference>
<comment type="caution">
    <text evidence="1">The sequence shown here is derived from an EMBL/GenBank/DDBJ whole genome shotgun (WGS) entry which is preliminary data.</text>
</comment>
<keyword evidence="2" id="KW-1185">Reference proteome</keyword>